<dbReference type="AlphaFoldDB" id="A0A432WS56"/>
<keyword evidence="1" id="KW-0732">Signal</keyword>
<evidence type="ECO:0000313" key="3">
    <source>
        <dbReference type="Proteomes" id="UP000288405"/>
    </source>
</evidence>
<dbReference type="PROSITE" id="PS51257">
    <property type="entry name" value="PROKAR_LIPOPROTEIN"/>
    <property type="match status" value="1"/>
</dbReference>
<evidence type="ECO:0000256" key="1">
    <source>
        <dbReference type="SAM" id="SignalP"/>
    </source>
</evidence>
<sequence>MRRFILLSAVCGFSIALPFSLTGCDATEAANFSLASECYNRHPNDMWARQQCVDRGIYQREATACQHDVNGLRATYGGNRIENLHLQADRQIQIAWQWVEPYSDNFNQCLASNTYSVCYNNLTAPSLNHIAAAREQALRVAAEENGYAQRWNSILNRCSQYMNQQIPYKDHYNNADLIAELDSWTLFVNNSTNYWRQVHQK</sequence>
<evidence type="ECO:0008006" key="4">
    <source>
        <dbReference type="Google" id="ProtNLM"/>
    </source>
</evidence>
<dbReference type="OrthoDB" id="6400405at2"/>
<protein>
    <recommendedName>
        <fullName evidence="4">Lysozyme inhibitor LprI N-terminal domain-containing protein</fullName>
    </recommendedName>
</protein>
<dbReference type="RefSeq" id="WP_126775891.1">
    <property type="nucleotide sequence ID" value="NZ_PIPM01000001.1"/>
</dbReference>
<gene>
    <name evidence="2" type="ORF">CWE11_01835</name>
</gene>
<organism evidence="2 3">
    <name type="scientific">Aliidiomarina sanyensis</name>
    <dbReference type="NCBI Taxonomy" id="1249555"/>
    <lineage>
        <taxon>Bacteria</taxon>
        <taxon>Pseudomonadati</taxon>
        <taxon>Pseudomonadota</taxon>
        <taxon>Gammaproteobacteria</taxon>
        <taxon>Alteromonadales</taxon>
        <taxon>Idiomarinaceae</taxon>
        <taxon>Aliidiomarina</taxon>
    </lineage>
</organism>
<dbReference type="EMBL" id="PIPM01000001">
    <property type="protein sequence ID" value="RUO36578.1"/>
    <property type="molecule type" value="Genomic_DNA"/>
</dbReference>
<evidence type="ECO:0000313" key="2">
    <source>
        <dbReference type="EMBL" id="RUO36578.1"/>
    </source>
</evidence>
<feature type="signal peptide" evidence="1">
    <location>
        <begin position="1"/>
        <end position="23"/>
    </location>
</feature>
<feature type="chain" id="PRO_5019065006" description="Lysozyme inhibitor LprI N-terminal domain-containing protein" evidence="1">
    <location>
        <begin position="24"/>
        <end position="201"/>
    </location>
</feature>
<keyword evidence="3" id="KW-1185">Reference proteome</keyword>
<proteinExistence type="predicted"/>
<name>A0A432WS56_9GAMM</name>
<reference evidence="2 3" key="1">
    <citation type="journal article" date="2011" name="Front. Microbiol.">
        <title>Genomic signatures of strain selection and enhancement in Bacillus atrophaeus var. globigii, a historical biowarfare simulant.</title>
        <authorList>
            <person name="Gibbons H.S."/>
            <person name="Broomall S.M."/>
            <person name="McNew L.A."/>
            <person name="Daligault H."/>
            <person name="Chapman C."/>
            <person name="Bruce D."/>
            <person name="Karavis M."/>
            <person name="Krepps M."/>
            <person name="McGregor P.A."/>
            <person name="Hong C."/>
            <person name="Park K.H."/>
            <person name="Akmal A."/>
            <person name="Feldman A."/>
            <person name="Lin J.S."/>
            <person name="Chang W.E."/>
            <person name="Higgs B.W."/>
            <person name="Demirev P."/>
            <person name="Lindquist J."/>
            <person name="Liem A."/>
            <person name="Fochler E."/>
            <person name="Read T.D."/>
            <person name="Tapia R."/>
            <person name="Johnson S."/>
            <person name="Bishop-Lilly K.A."/>
            <person name="Detter C."/>
            <person name="Han C."/>
            <person name="Sozhamannan S."/>
            <person name="Rosenzweig C.N."/>
            <person name="Skowronski E.W."/>
        </authorList>
    </citation>
    <scope>NUCLEOTIDE SEQUENCE [LARGE SCALE GENOMIC DNA]</scope>
    <source>
        <strain evidence="2 3">GYP-17</strain>
    </source>
</reference>
<accession>A0A432WS56</accession>
<comment type="caution">
    <text evidence="2">The sequence shown here is derived from an EMBL/GenBank/DDBJ whole genome shotgun (WGS) entry which is preliminary data.</text>
</comment>
<dbReference type="Proteomes" id="UP000288405">
    <property type="component" value="Unassembled WGS sequence"/>
</dbReference>